<dbReference type="InterPro" id="IPR039774">
    <property type="entry name" value="Sin3-like"/>
</dbReference>
<accession>A0A409WTY1</accession>
<dbReference type="GO" id="GO:0003714">
    <property type="term" value="F:transcription corepressor activity"/>
    <property type="evidence" value="ECO:0007669"/>
    <property type="project" value="InterPro"/>
</dbReference>
<reference evidence="2 3" key="1">
    <citation type="journal article" date="2018" name="Evol. Lett.">
        <title>Horizontal gene cluster transfer increased hallucinogenic mushroom diversity.</title>
        <authorList>
            <person name="Reynolds H.T."/>
            <person name="Vijayakumar V."/>
            <person name="Gluck-Thaler E."/>
            <person name="Korotkin H.B."/>
            <person name="Matheny P.B."/>
            <person name="Slot J.C."/>
        </authorList>
    </citation>
    <scope>NUCLEOTIDE SEQUENCE [LARGE SCALE GENOMIC DNA]</scope>
    <source>
        <strain evidence="2 3">2631</strain>
    </source>
</reference>
<dbReference type="GO" id="GO:0000122">
    <property type="term" value="P:negative regulation of transcription by RNA polymerase II"/>
    <property type="evidence" value="ECO:0007669"/>
    <property type="project" value="TreeGrafter"/>
</dbReference>
<protein>
    <submittedName>
        <fullName evidence="2">Uncharacterized protein</fullName>
    </submittedName>
</protein>
<dbReference type="GO" id="GO:0000785">
    <property type="term" value="C:chromatin"/>
    <property type="evidence" value="ECO:0007669"/>
    <property type="project" value="TreeGrafter"/>
</dbReference>
<dbReference type="Proteomes" id="UP000283269">
    <property type="component" value="Unassembled WGS sequence"/>
</dbReference>
<dbReference type="AlphaFoldDB" id="A0A409WTY1"/>
<sequence>MTLNTPGQKCAAGTTLLSSSSPSLPSHHLNLFKRRCPKYVKLDPVKQRTTGLEIRQSLNVPHELNLDEVKKRTSYTPAHRIYMRLCEIFRACMSGVIVLTVAVIKRVRGLVNDYQRLILGLIVPRGYDKASIRQSFQLIEDDTVDAVISPPQVDLRSHSLSPTTSASPQLLELDLGSSNLSSSIPVEVSENSKTSLPNSVKISERSVPWSCKQSTDDVAGVSRHSTQSSVLTSDLSEPCSIASSRTQSTDYGLYYYRRMGSSLELETPQAGPEIYLPNTLNDCSAAHQQLPEADNPLATIKIEFKATPEAYNMLAHVASNIKYEKIDTVGVVQRVGDLLQSNPYRLHDFNIALYPHDLSDGNLGCQTLSSQAGARLHVAQLIFKVTLEVYRELIGIVEELRREGIDTLASIRRVGELIHSNAHLVHGFNIILLVLNPTESGVSPKNILSNEQQSIFSESIDYSSATSRTKSTDYGRYYTRMALSEDYIESGASDVYIPHGYHNMPPHIYKQFVEATMDDVREARKAREALMASASRQVPRPTTLLGTAFSLSRGWN</sequence>
<evidence type="ECO:0000256" key="1">
    <source>
        <dbReference type="ARBA" id="ARBA00022491"/>
    </source>
</evidence>
<gene>
    <name evidence="2" type="ORF">CVT25_014629</name>
</gene>
<evidence type="ECO:0000313" key="2">
    <source>
        <dbReference type="EMBL" id="PPQ81978.1"/>
    </source>
</evidence>
<dbReference type="PANTHER" id="PTHR12346:SF0">
    <property type="entry name" value="SIN3A, ISOFORM G"/>
    <property type="match status" value="1"/>
</dbReference>
<name>A0A409WTY1_PSICY</name>
<keyword evidence="3" id="KW-1185">Reference proteome</keyword>
<dbReference type="PANTHER" id="PTHR12346">
    <property type="entry name" value="SIN3B-RELATED"/>
    <property type="match status" value="1"/>
</dbReference>
<dbReference type="GO" id="GO:0000118">
    <property type="term" value="C:histone deacetylase complex"/>
    <property type="evidence" value="ECO:0007669"/>
    <property type="project" value="TreeGrafter"/>
</dbReference>
<dbReference type="EMBL" id="NHYD01003192">
    <property type="protein sequence ID" value="PPQ81978.1"/>
    <property type="molecule type" value="Genomic_DNA"/>
</dbReference>
<dbReference type="InParanoid" id="A0A409WTY1"/>
<proteinExistence type="predicted"/>
<comment type="caution">
    <text evidence="2">The sequence shown here is derived from an EMBL/GenBank/DDBJ whole genome shotgun (WGS) entry which is preliminary data.</text>
</comment>
<organism evidence="2 3">
    <name type="scientific">Psilocybe cyanescens</name>
    <dbReference type="NCBI Taxonomy" id="93625"/>
    <lineage>
        <taxon>Eukaryota</taxon>
        <taxon>Fungi</taxon>
        <taxon>Dikarya</taxon>
        <taxon>Basidiomycota</taxon>
        <taxon>Agaricomycotina</taxon>
        <taxon>Agaricomycetes</taxon>
        <taxon>Agaricomycetidae</taxon>
        <taxon>Agaricales</taxon>
        <taxon>Agaricineae</taxon>
        <taxon>Strophariaceae</taxon>
        <taxon>Psilocybe</taxon>
    </lineage>
</organism>
<keyword evidence="1" id="KW-0678">Repressor</keyword>
<evidence type="ECO:0000313" key="3">
    <source>
        <dbReference type="Proteomes" id="UP000283269"/>
    </source>
</evidence>